<evidence type="ECO:0000256" key="1">
    <source>
        <dbReference type="SAM" id="MobiDB-lite"/>
    </source>
</evidence>
<keyword evidence="2" id="KW-0732">Signal</keyword>
<dbReference type="STRING" id="52.CMC5_019220"/>
<feature type="compositionally biased region" description="Pro residues" evidence="1">
    <location>
        <begin position="35"/>
        <end position="47"/>
    </location>
</feature>
<dbReference type="AlphaFoldDB" id="A0A0K1EA82"/>
<sequence length="332" mass="36342">MLMMKRNKLLVSAGALALAFGALLLPIQPATPATTSPPAPPPPPKPPALDLSSFSDANPEQPVDLLFIHHSVGGQLLTDSGPGKELIPDTNIYVNHPNGGGLRRKLEAASYKVHEAAYKSAVGDKTDLFDWLPKFRGQMDQVLRVAMHDEMLPEGMKNRVVMFKSCYPNNRFRTMGDAPGNPDGPDLTVWNAKASFQALLPEFAKQKDTLFVYLTAPANVLKNPKVRLWKHLAKRALGKPTDAEIAVDQAALAREFNGWIRSPEGWLKDYPEKNVVVFDFYDVLTDGGSSNFSQYGSEGGTDNHPSSQGNERAAVEFVPFLNRAARRAGIIP</sequence>
<protein>
    <recommendedName>
        <fullName evidence="5">SGNH hydrolase-type esterase domain-containing protein</fullName>
    </recommendedName>
</protein>
<evidence type="ECO:0000256" key="2">
    <source>
        <dbReference type="SAM" id="SignalP"/>
    </source>
</evidence>
<dbReference type="Proteomes" id="UP000067626">
    <property type="component" value="Chromosome"/>
</dbReference>
<dbReference type="EMBL" id="CP012159">
    <property type="protein sequence ID" value="AKT37780.1"/>
    <property type="molecule type" value="Genomic_DNA"/>
</dbReference>
<name>A0A0K1EA82_CHOCO</name>
<proteinExistence type="predicted"/>
<gene>
    <name evidence="3" type="ORF">CMC5_019220</name>
</gene>
<dbReference type="KEGG" id="ccro:CMC5_019220"/>
<reference evidence="3 4" key="1">
    <citation type="submission" date="2015-07" db="EMBL/GenBank/DDBJ databases">
        <title>Genome analysis of myxobacterium Chondromyces crocatus Cm c5 reveals a high potential for natural compound synthesis and the genetic basis for the loss of fruiting body formation.</title>
        <authorList>
            <person name="Zaburannyi N."/>
            <person name="Bunk B."/>
            <person name="Maier J."/>
            <person name="Overmann J."/>
            <person name="Mueller R."/>
        </authorList>
    </citation>
    <scope>NUCLEOTIDE SEQUENCE [LARGE SCALE GENOMIC DNA]</scope>
    <source>
        <strain evidence="3 4">Cm c5</strain>
    </source>
</reference>
<accession>A0A0K1EA82</accession>
<feature type="region of interest" description="Disordered" evidence="1">
    <location>
        <begin position="31"/>
        <end position="55"/>
    </location>
</feature>
<feature type="chain" id="PRO_5005459105" description="SGNH hydrolase-type esterase domain-containing protein" evidence="2">
    <location>
        <begin position="33"/>
        <end position="332"/>
    </location>
</feature>
<keyword evidence="4" id="KW-1185">Reference proteome</keyword>
<evidence type="ECO:0008006" key="5">
    <source>
        <dbReference type="Google" id="ProtNLM"/>
    </source>
</evidence>
<feature type="signal peptide" evidence="2">
    <location>
        <begin position="1"/>
        <end position="32"/>
    </location>
</feature>
<evidence type="ECO:0000313" key="4">
    <source>
        <dbReference type="Proteomes" id="UP000067626"/>
    </source>
</evidence>
<evidence type="ECO:0000313" key="3">
    <source>
        <dbReference type="EMBL" id="AKT37780.1"/>
    </source>
</evidence>
<organism evidence="3 4">
    <name type="scientific">Chondromyces crocatus</name>
    <dbReference type="NCBI Taxonomy" id="52"/>
    <lineage>
        <taxon>Bacteria</taxon>
        <taxon>Pseudomonadati</taxon>
        <taxon>Myxococcota</taxon>
        <taxon>Polyangia</taxon>
        <taxon>Polyangiales</taxon>
        <taxon>Polyangiaceae</taxon>
        <taxon>Chondromyces</taxon>
    </lineage>
</organism>